<accession>A0A3B0YKB2</accession>
<dbReference type="AlphaFoldDB" id="A0A3B0YKB2"/>
<reference evidence="1" key="1">
    <citation type="submission" date="2018-06" db="EMBL/GenBank/DDBJ databases">
        <authorList>
            <person name="Zhirakovskaya E."/>
        </authorList>
    </citation>
    <scope>NUCLEOTIDE SEQUENCE</scope>
</reference>
<organism evidence="1">
    <name type="scientific">hydrothermal vent metagenome</name>
    <dbReference type="NCBI Taxonomy" id="652676"/>
    <lineage>
        <taxon>unclassified sequences</taxon>
        <taxon>metagenomes</taxon>
        <taxon>ecological metagenomes</taxon>
    </lineage>
</organism>
<proteinExistence type="predicted"/>
<evidence type="ECO:0000313" key="1">
    <source>
        <dbReference type="EMBL" id="VAW69354.1"/>
    </source>
</evidence>
<dbReference type="InterPro" id="IPR009241">
    <property type="entry name" value="HigB-like"/>
</dbReference>
<dbReference type="Pfam" id="PF05973">
    <property type="entry name" value="Gp49"/>
    <property type="match status" value="1"/>
</dbReference>
<name>A0A3B0YKB2_9ZZZZ</name>
<sequence length="84" mass="9419">MKWKITFYSEKVESKTLKFPAGILANFLHIAEMLEDLGPNLGKPYVGKLDSGLYEIRAKGKEGIGRSVYCMAKGKEIVILHSFI</sequence>
<dbReference type="EMBL" id="UOFJ01000415">
    <property type="protein sequence ID" value="VAW69354.1"/>
    <property type="molecule type" value="Genomic_DNA"/>
</dbReference>
<gene>
    <name evidence="1" type="ORF">MNBD_GAMMA10-554</name>
</gene>
<protein>
    <submittedName>
        <fullName evidence="1">Toxin HigB</fullName>
    </submittedName>
</protein>